<evidence type="ECO:0000256" key="1">
    <source>
        <dbReference type="SAM" id="Phobius"/>
    </source>
</evidence>
<sequence length="121" mass="14123">MSISSYCLIGLVFIVIGILMRLYLPKDINRTLGYKTPFAMKNKDTWNEGNRFFGILIIGGGILFIILIFIFEYIYVSNFKDRLLGISMFVIIIGSMIFTEIHLRRVFHRDGNRKGKFHDKH</sequence>
<evidence type="ECO:0000313" key="3">
    <source>
        <dbReference type="Proteomes" id="UP000198619"/>
    </source>
</evidence>
<keyword evidence="1" id="KW-0472">Membrane</keyword>
<proteinExistence type="predicted"/>
<evidence type="ECO:0000313" key="2">
    <source>
        <dbReference type="EMBL" id="SFB45971.1"/>
    </source>
</evidence>
<dbReference type="OrthoDB" id="3173919at2"/>
<feature type="transmembrane region" description="Helical" evidence="1">
    <location>
        <begin position="82"/>
        <end position="103"/>
    </location>
</feature>
<keyword evidence="1" id="KW-0812">Transmembrane</keyword>
<accession>A0A1I1B6R5</accession>
<dbReference type="EMBL" id="FOKI01000071">
    <property type="protein sequence ID" value="SFB45971.1"/>
    <property type="molecule type" value="Genomic_DNA"/>
</dbReference>
<name>A0A1I1B6R5_9CLOT</name>
<reference evidence="2 3" key="1">
    <citation type="submission" date="2016-10" db="EMBL/GenBank/DDBJ databases">
        <authorList>
            <person name="de Groot N.N."/>
        </authorList>
    </citation>
    <scope>NUCLEOTIDE SEQUENCE [LARGE SCALE GENOMIC DNA]</scope>
    <source>
        <strain evidence="2 3">DSM 12271</strain>
    </source>
</reference>
<feature type="transmembrane region" description="Helical" evidence="1">
    <location>
        <begin position="6"/>
        <end position="24"/>
    </location>
</feature>
<dbReference type="InterPro" id="IPR025962">
    <property type="entry name" value="SdpI/YhfL"/>
</dbReference>
<dbReference type="AlphaFoldDB" id="A0A1I1B6R5"/>
<keyword evidence="1" id="KW-1133">Transmembrane helix</keyword>
<keyword evidence="3" id="KW-1185">Reference proteome</keyword>
<protein>
    <submittedName>
        <fullName evidence="2">SdpI/YhfL protein family protein</fullName>
    </submittedName>
</protein>
<feature type="transmembrane region" description="Helical" evidence="1">
    <location>
        <begin position="52"/>
        <end position="76"/>
    </location>
</feature>
<dbReference type="STRING" id="84698.SAMN04488528_10714"/>
<dbReference type="Pfam" id="PF13630">
    <property type="entry name" value="SdpI"/>
    <property type="match status" value="1"/>
</dbReference>
<gene>
    <name evidence="2" type="ORF">SAMN04488528_10714</name>
</gene>
<dbReference type="RefSeq" id="WP_090043260.1">
    <property type="nucleotide sequence ID" value="NZ_FOKI01000071.1"/>
</dbReference>
<organism evidence="2 3">
    <name type="scientific">Clostridium frigidicarnis</name>
    <dbReference type="NCBI Taxonomy" id="84698"/>
    <lineage>
        <taxon>Bacteria</taxon>
        <taxon>Bacillati</taxon>
        <taxon>Bacillota</taxon>
        <taxon>Clostridia</taxon>
        <taxon>Eubacteriales</taxon>
        <taxon>Clostridiaceae</taxon>
        <taxon>Clostridium</taxon>
    </lineage>
</organism>
<dbReference type="Proteomes" id="UP000198619">
    <property type="component" value="Unassembled WGS sequence"/>
</dbReference>